<dbReference type="InterPro" id="IPR007450">
    <property type="entry name" value="BamE_dom"/>
</dbReference>
<reference evidence="5" key="2">
    <citation type="journal article" date="2023" name="ISME Commun">
        <title>Characterization of a bloom-associated alphaproteobacterial lineage, 'Candidatus Phycosocius': insights into freshwater algal-bacterial interactions.</title>
        <authorList>
            <person name="Tanabe Y."/>
            <person name="Yamaguchi H."/>
            <person name="Yoshida M."/>
            <person name="Kai A."/>
            <person name="Okazaki Y."/>
        </authorList>
    </citation>
    <scope>NUCLEOTIDE SEQUENCE</scope>
    <source>
        <strain evidence="5">BOTRYCO-1</strain>
    </source>
</reference>
<comment type="caution">
    <text evidence="5">The sequence shown here is derived from an EMBL/GenBank/DDBJ whole genome shotgun (WGS) entry which is preliminary data.</text>
</comment>
<evidence type="ECO:0000259" key="4">
    <source>
        <dbReference type="Pfam" id="PF04355"/>
    </source>
</evidence>
<gene>
    <name evidence="5" type="ORF">PsB1_2136</name>
</gene>
<dbReference type="Proteomes" id="UP001161064">
    <property type="component" value="Unassembled WGS sequence"/>
</dbReference>
<evidence type="ECO:0000313" key="5">
    <source>
        <dbReference type="EMBL" id="GIU67982.1"/>
    </source>
</evidence>
<dbReference type="RefSeq" id="WP_284361401.1">
    <property type="nucleotide sequence ID" value="NZ_BPFZ01000016.1"/>
</dbReference>
<accession>A0ABQ4PY79</accession>
<dbReference type="InterPro" id="IPR037873">
    <property type="entry name" value="BamE-like"/>
</dbReference>
<evidence type="ECO:0000313" key="6">
    <source>
        <dbReference type="Proteomes" id="UP001161064"/>
    </source>
</evidence>
<evidence type="ECO:0000256" key="1">
    <source>
        <dbReference type="ARBA" id="ARBA00022729"/>
    </source>
</evidence>
<feature type="region of interest" description="Disordered" evidence="3">
    <location>
        <begin position="142"/>
        <end position="163"/>
    </location>
</feature>
<dbReference type="Pfam" id="PF04355">
    <property type="entry name" value="BamE"/>
    <property type="match status" value="1"/>
</dbReference>
<name>A0ABQ4PY79_9PROT</name>
<keyword evidence="6" id="KW-1185">Reference proteome</keyword>
<evidence type="ECO:0000256" key="3">
    <source>
        <dbReference type="SAM" id="MobiDB-lite"/>
    </source>
</evidence>
<dbReference type="EMBL" id="BPFZ01000016">
    <property type="protein sequence ID" value="GIU67982.1"/>
    <property type="molecule type" value="Genomic_DNA"/>
</dbReference>
<dbReference type="Gene3D" id="3.30.1450.10">
    <property type="match status" value="1"/>
</dbReference>
<sequence length="163" mass="18043">MQHPTFLTSTLCACLCLLSACTGVVDRRGFLADESQLAPFQAGVDTKESVLTRMGNPSQTGTFDEQTWYYMSEIQKQTAFYRPKTKERSIVAISFDDSDKVAGVRKYGLADGRVIAYDRRRTPTRGREVTFLEQIFGSIGRAPIQLPGSDPNLPTSAGGPRRQ</sequence>
<proteinExistence type="predicted"/>
<feature type="domain" description="Outer membrane protein assembly factor BamE" evidence="4">
    <location>
        <begin position="32"/>
        <end position="102"/>
    </location>
</feature>
<reference evidence="5" key="1">
    <citation type="submission" date="2021-05" db="EMBL/GenBank/DDBJ databases">
        <authorList>
            <person name="Tanabe Y."/>
        </authorList>
    </citation>
    <scope>NUCLEOTIDE SEQUENCE</scope>
    <source>
        <strain evidence="5">BOTRYCO-1</strain>
    </source>
</reference>
<protein>
    <submittedName>
        <fullName evidence="5">Outer membrane protein assembly factor BamE</fullName>
    </submittedName>
</protein>
<keyword evidence="1" id="KW-0732">Signal</keyword>
<evidence type="ECO:0000256" key="2">
    <source>
        <dbReference type="ARBA" id="ARBA00023136"/>
    </source>
</evidence>
<keyword evidence="2" id="KW-0472">Membrane</keyword>
<organism evidence="5 6">
    <name type="scientific">Candidatus Phycosocius spiralis</name>
    <dbReference type="NCBI Taxonomy" id="2815099"/>
    <lineage>
        <taxon>Bacteria</taxon>
        <taxon>Pseudomonadati</taxon>
        <taxon>Pseudomonadota</taxon>
        <taxon>Alphaproteobacteria</taxon>
        <taxon>Caulobacterales</taxon>
        <taxon>Caulobacterales incertae sedis</taxon>
        <taxon>Candidatus Phycosocius</taxon>
    </lineage>
</organism>